<gene>
    <name evidence="1" type="ORF">CBO05P1_287</name>
</gene>
<dbReference type="AlphaFoldDB" id="A0A060N3D2"/>
<name>A0A060N3D2_CLOBO</name>
<organism evidence="1">
    <name type="scientific">Clostridium botulinum B str. Osaka05</name>
    <dbReference type="NCBI Taxonomy" id="1407017"/>
    <lineage>
        <taxon>Bacteria</taxon>
        <taxon>Bacillati</taxon>
        <taxon>Bacillota</taxon>
        <taxon>Clostridia</taxon>
        <taxon>Eubacteriales</taxon>
        <taxon>Clostridiaceae</taxon>
        <taxon>Clostridium</taxon>
    </lineage>
</organism>
<proteinExistence type="predicted"/>
<protein>
    <submittedName>
        <fullName evidence="1">Chaperone protein DnaK</fullName>
    </submittedName>
</protein>
<accession>A0A060N3D2</accession>
<evidence type="ECO:0000313" key="1">
    <source>
        <dbReference type="EMBL" id="BAO05006.1"/>
    </source>
</evidence>
<sequence>MYIYKIQTEWYNEELKDYIYGSTHIISNKKYTHEEFTVLCEEARNSLGNDTWDIDKYLIEKYDFKYMSIEASFEYDPYEDE</sequence>
<dbReference type="HOGENOM" id="CLU_2567763_0_0_9"/>
<dbReference type="RefSeq" id="WP_030032103.1">
    <property type="nucleotide sequence ID" value="NZ_BA000058.1"/>
</dbReference>
<dbReference type="EMBL" id="BA000058">
    <property type="protein sequence ID" value="BAO05006.1"/>
    <property type="molecule type" value="Genomic_DNA"/>
</dbReference>
<dbReference type="Proteomes" id="UP000054164">
    <property type="component" value="Unassembled WGS sequence"/>
</dbReference>
<reference evidence="1" key="1">
    <citation type="submission" date="2013-10" db="EMBL/GenBank/DDBJ databases">
        <title>Draft genome sequence of Clostridium botulinum type B strain Osaka05.</title>
        <authorList>
            <person name="Sakaguchi Y."/>
            <person name="Hosomi K."/>
            <person name="Uchiyama J."/>
            <person name="Ogura Y."/>
            <person name="Sakaguchi M."/>
            <person name="Kohda T."/>
            <person name="Mukamoto M."/>
            <person name="Misawa N."/>
            <person name="Matsuzaki S."/>
            <person name="Hayashi T."/>
            <person name="Kozaki S."/>
        </authorList>
    </citation>
    <scope>NUCLEOTIDE SEQUENCE</scope>
    <source>
        <strain evidence="1">Osaka05</strain>
    </source>
</reference>